<evidence type="ECO:0000313" key="2">
    <source>
        <dbReference type="Proteomes" id="UP000253606"/>
    </source>
</evidence>
<dbReference type="InterPro" id="IPR001920">
    <property type="entry name" value="Asp/Glu_race"/>
</dbReference>
<dbReference type="SUPFAM" id="SSF53681">
    <property type="entry name" value="Aspartate/glutamate racemase"/>
    <property type="match status" value="2"/>
</dbReference>
<accession>A0A2Z5G5X1</accession>
<organism evidence="1 2">
    <name type="scientific">Acidisarcina polymorpha</name>
    <dbReference type="NCBI Taxonomy" id="2211140"/>
    <lineage>
        <taxon>Bacteria</taxon>
        <taxon>Pseudomonadati</taxon>
        <taxon>Acidobacteriota</taxon>
        <taxon>Terriglobia</taxon>
        <taxon>Terriglobales</taxon>
        <taxon>Acidobacteriaceae</taxon>
        <taxon>Acidisarcina</taxon>
    </lineage>
</organism>
<dbReference type="Proteomes" id="UP000253606">
    <property type="component" value="Chromosome"/>
</dbReference>
<reference evidence="1 2" key="1">
    <citation type="journal article" date="2018" name="Front. Microbiol.">
        <title>Hydrolytic Capabilities as a Key to Environmental Success: Chitinolytic and Cellulolytic Acidobacteria From Acidic Sub-arctic Soils and Boreal Peatlands.</title>
        <authorList>
            <person name="Belova S.E."/>
            <person name="Ravin N.V."/>
            <person name="Pankratov T.A."/>
            <person name="Rakitin A.L."/>
            <person name="Ivanova A.A."/>
            <person name="Beletsky A.V."/>
            <person name="Mardanov A.V."/>
            <person name="Sinninghe Damste J.S."/>
            <person name="Dedysh S.N."/>
        </authorList>
    </citation>
    <scope>NUCLEOTIDE SEQUENCE [LARGE SCALE GENOMIC DNA]</scope>
    <source>
        <strain evidence="1 2">SBC82</strain>
    </source>
</reference>
<sequence>MLAGLGVGAAIHYYRELALAAEQNQRTLDMVMVHAQTSQVFAYVEAGDREGLAAYLSGFIARSQAAGAEFAIIPAVTPHYCLQPLTAISPLPVLNIVDPLLREVTARQIRRISVFGAMPVMKSALYGLAGDVEIVTAQPEELETIHKTYLSLLQTQTGTAEQHRTLTSIAHAIVKREEVDAIVLAGTDLSLIFNPANIDFPYLDCAALHLQAIEEAMLNSTPPA</sequence>
<proteinExistence type="predicted"/>
<protein>
    <submittedName>
        <fullName evidence="1">Aspartate racemase</fullName>
    </submittedName>
</protein>
<dbReference type="EMBL" id="CP030840">
    <property type="protein sequence ID" value="AXC14491.1"/>
    <property type="molecule type" value="Genomic_DNA"/>
</dbReference>
<dbReference type="InterPro" id="IPR015942">
    <property type="entry name" value="Asp/Glu/hydantoin_racemase"/>
</dbReference>
<keyword evidence="2" id="KW-1185">Reference proteome</keyword>
<dbReference type="Pfam" id="PF01177">
    <property type="entry name" value="Asp_Glu_race"/>
    <property type="match status" value="1"/>
</dbReference>
<dbReference type="AlphaFoldDB" id="A0A2Z5G5X1"/>
<dbReference type="Gene3D" id="3.40.50.1860">
    <property type="match status" value="2"/>
</dbReference>
<dbReference type="RefSeq" id="WP_161557535.1">
    <property type="nucleotide sequence ID" value="NZ_CP030840.1"/>
</dbReference>
<name>A0A2Z5G5X1_9BACT</name>
<dbReference type="GO" id="GO:0047661">
    <property type="term" value="F:amino-acid racemase activity"/>
    <property type="evidence" value="ECO:0007669"/>
    <property type="project" value="InterPro"/>
</dbReference>
<dbReference type="KEGG" id="abas:ACPOL_5237"/>
<gene>
    <name evidence="1" type="ORF">ACPOL_5237</name>
</gene>
<evidence type="ECO:0000313" key="1">
    <source>
        <dbReference type="EMBL" id="AXC14491.1"/>
    </source>
</evidence>